<evidence type="ECO:0000313" key="5">
    <source>
        <dbReference type="EMBL" id="GAA4495543.1"/>
    </source>
</evidence>
<sequence length="424" mass="46683">MKVLIVGAGISGLTSALSLHAAGAEVLVVDAVRALLPLGVGINLQPHAVRELTELGLGDALEATGIPTREMLRMDRHANEIIAHPRGRHAGYRWPQYSIHRGELQMLLHDAVVERIGPAAVRTGLVFESFTEDTDGVEVRLHARTGGTPVMLRADVLVGADGLSSAVRRRLHPDEGAPLWNGIRMWRGIAEADPYLTGRTMIVAGAHRFGRLVCYPISKPAEDRGRALVNWVAEVRVSPETRVETDTADWTREGRVEDVLPYFADWRLGWLDVPRLIAESPQILEYPMVDRDPLPWWSRGRVTLVGDAAHPMYPIGANGGSLAVIDARVLALELSRHDDPVEGLKAYETARLDDANAVVRACRDMAADRILDLVAERAPDGFTDIADVLTAEELAALREGWRRTTDMDVEALNSRPSWNPLRTR</sequence>
<dbReference type="NCBIfam" id="NF005720">
    <property type="entry name" value="PRK07538.1"/>
    <property type="match status" value="1"/>
</dbReference>
<evidence type="ECO:0000259" key="4">
    <source>
        <dbReference type="Pfam" id="PF01494"/>
    </source>
</evidence>
<keyword evidence="3" id="KW-0732">Signal</keyword>
<gene>
    <name evidence="5" type="ORF">GCM10023191_036390</name>
</gene>
<feature type="chain" id="PRO_5046301415" evidence="3">
    <location>
        <begin position="22"/>
        <end position="424"/>
    </location>
</feature>
<protein>
    <submittedName>
        <fullName evidence="5">Flavin-dependent oxidoreductase</fullName>
    </submittedName>
</protein>
<evidence type="ECO:0000313" key="6">
    <source>
        <dbReference type="Proteomes" id="UP001500503"/>
    </source>
</evidence>
<feature type="domain" description="FAD-binding" evidence="4">
    <location>
        <begin position="2"/>
        <end position="173"/>
    </location>
</feature>
<dbReference type="EMBL" id="BAABHF010000019">
    <property type="protein sequence ID" value="GAA4495543.1"/>
    <property type="molecule type" value="Genomic_DNA"/>
</dbReference>
<dbReference type="Proteomes" id="UP001500503">
    <property type="component" value="Unassembled WGS sequence"/>
</dbReference>
<dbReference type="InterPro" id="IPR002938">
    <property type="entry name" value="FAD-bd"/>
</dbReference>
<feature type="domain" description="FAD-binding" evidence="4">
    <location>
        <begin position="297"/>
        <end position="360"/>
    </location>
</feature>
<evidence type="ECO:0000256" key="3">
    <source>
        <dbReference type="SAM" id="SignalP"/>
    </source>
</evidence>
<accession>A0ABP8Q2F2</accession>
<dbReference type="Pfam" id="PF01494">
    <property type="entry name" value="FAD_binding_3"/>
    <property type="match status" value="2"/>
</dbReference>
<dbReference type="RefSeq" id="WP_345465012.1">
    <property type="nucleotide sequence ID" value="NZ_BAABHF010000019.1"/>
</dbReference>
<dbReference type="SUPFAM" id="SSF54373">
    <property type="entry name" value="FAD-linked reductases, C-terminal domain"/>
    <property type="match status" value="1"/>
</dbReference>
<organism evidence="5 6">
    <name type="scientific">Actinoallomurus oryzae</name>
    <dbReference type="NCBI Taxonomy" id="502180"/>
    <lineage>
        <taxon>Bacteria</taxon>
        <taxon>Bacillati</taxon>
        <taxon>Actinomycetota</taxon>
        <taxon>Actinomycetes</taxon>
        <taxon>Streptosporangiales</taxon>
        <taxon>Thermomonosporaceae</taxon>
        <taxon>Actinoallomurus</taxon>
    </lineage>
</organism>
<feature type="signal peptide" evidence="3">
    <location>
        <begin position="1"/>
        <end position="21"/>
    </location>
</feature>
<name>A0ABP8Q2F2_9ACTN</name>
<dbReference type="InterPro" id="IPR036188">
    <property type="entry name" value="FAD/NAD-bd_sf"/>
</dbReference>
<keyword evidence="1" id="KW-0560">Oxidoreductase</keyword>
<dbReference type="Gene3D" id="3.50.50.60">
    <property type="entry name" value="FAD/NAD(P)-binding domain"/>
    <property type="match status" value="1"/>
</dbReference>
<dbReference type="InterPro" id="IPR050493">
    <property type="entry name" value="FAD-dep_Monooxygenase_BioMet"/>
</dbReference>
<evidence type="ECO:0000256" key="2">
    <source>
        <dbReference type="ARBA" id="ARBA00023033"/>
    </source>
</evidence>
<dbReference type="PRINTS" id="PR00420">
    <property type="entry name" value="RNGMNOXGNASE"/>
</dbReference>
<dbReference type="PANTHER" id="PTHR13789">
    <property type="entry name" value="MONOOXYGENASE"/>
    <property type="match status" value="1"/>
</dbReference>
<comment type="caution">
    <text evidence="5">The sequence shown here is derived from an EMBL/GenBank/DDBJ whole genome shotgun (WGS) entry which is preliminary data.</text>
</comment>
<dbReference type="SUPFAM" id="SSF51905">
    <property type="entry name" value="FAD/NAD(P)-binding domain"/>
    <property type="match status" value="1"/>
</dbReference>
<proteinExistence type="predicted"/>
<dbReference type="Gene3D" id="3.30.9.30">
    <property type="match status" value="1"/>
</dbReference>
<keyword evidence="6" id="KW-1185">Reference proteome</keyword>
<reference evidence="6" key="1">
    <citation type="journal article" date="2019" name="Int. J. Syst. Evol. Microbiol.">
        <title>The Global Catalogue of Microorganisms (GCM) 10K type strain sequencing project: providing services to taxonomists for standard genome sequencing and annotation.</title>
        <authorList>
            <consortium name="The Broad Institute Genomics Platform"/>
            <consortium name="The Broad Institute Genome Sequencing Center for Infectious Disease"/>
            <person name="Wu L."/>
            <person name="Ma J."/>
        </authorList>
    </citation>
    <scope>NUCLEOTIDE SEQUENCE [LARGE SCALE GENOMIC DNA]</scope>
    <source>
        <strain evidence="6">JCM 17933</strain>
    </source>
</reference>
<dbReference type="PANTHER" id="PTHR13789:SF268">
    <property type="entry name" value="5-METHYLPHENAZINE-1-CARBOXYLATE 1-MONOOXYGENASE"/>
    <property type="match status" value="1"/>
</dbReference>
<keyword evidence="2" id="KW-0503">Monooxygenase</keyword>
<evidence type="ECO:0000256" key="1">
    <source>
        <dbReference type="ARBA" id="ARBA00023002"/>
    </source>
</evidence>